<protein>
    <submittedName>
        <fullName evidence="4">Uncharacterized protein</fullName>
    </submittedName>
</protein>
<comment type="subcellular location">
    <subcellularLocation>
        <location evidence="3">Membrane</location>
        <topology evidence="3">Single-pass type I membrane protein</topology>
    </subcellularLocation>
</comment>
<dbReference type="SMART" id="SM00191">
    <property type="entry name" value="Int_alpha"/>
    <property type="match status" value="1"/>
</dbReference>
<comment type="caution">
    <text evidence="4">The sequence shown here is derived from an EMBL/GenBank/DDBJ whole genome shotgun (WGS) entry which is preliminary data.</text>
</comment>
<dbReference type="InterPro" id="IPR028994">
    <property type="entry name" value="Integrin_alpha_N"/>
</dbReference>
<name>A0ABQ9IRJ8_9CUCU</name>
<evidence type="ECO:0000313" key="4">
    <source>
        <dbReference type="EMBL" id="KAJ8960359.1"/>
    </source>
</evidence>
<keyword evidence="5" id="KW-1185">Reference proteome</keyword>
<dbReference type="Gene3D" id="2.130.10.130">
    <property type="entry name" value="Integrin alpha, N-terminal"/>
    <property type="match status" value="2"/>
</dbReference>
<dbReference type="PANTHER" id="PTHR23220">
    <property type="entry name" value="INTEGRIN ALPHA"/>
    <property type="match status" value="1"/>
</dbReference>
<evidence type="ECO:0000256" key="3">
    <source>
        <dbReference type="RuleBase" id="RU003762"/>
    </source>
</evidence>
<keyword evidence="3" id="KW-0130">Cell adhesion</keyword>
<dbReference type="PROSITE" id="PS51470">
    <property type="entry name" value="FG_GAP"/>
    <property type="match status" value="1"/>
</dbReference>
<keyword evidence="3" id="KW-0401">Integrin</keyword>
<dbReference type="InterPro" id="IPR000413">
    <property type="entry name" value="Integrin_alpha"/>
</dbReference>
<gene>
    <name evidence="4" type="ORF">NQ317_002933</name>
</gene>
<dbReference type="PRINTS" id="PR01185">
    <property type="entry name" value="INTEGRINA"/>
</dbReference>
<dbReference type="SUPFAM" id="SSF69318">
    <property type="entry name" value="Integrin alpha N-terminal domain"/>
    <property type="match status" value="1"/>
</dbReference>
<evidence type="ECO:0000256" key="1">
    <source>
        <dbReference type="ARBA" id="ARBA00023180"/>
    </source>
</evidence>
<dbReference type="Proteomes" id="UP001162164">
    <property type="component" value="Unassembled WGS sequence"/>
</dbReference>
<organism evidence="4 5">
    <name type="scientific">Molorchus minor</name>
    <dbReference type="NCBI Taxonomy" id="1323400"/>
    <lineage>
        <taxon>Eukaryota</taxon>
        <taxon>Metazoa</taxon>
        <taxon>Ecdysozoa</taxon>
        <taxon>Arthropoda</taxon>
        <taxon>Hexapoda</taxon>
        <taxon>Insecta</taxon>
        <taxon>Pterygota</taxon>
        <taxon>Neoptera</taxon>
        <taxon>Endopterygota</taxon>
        <taxon>Coleoptera</taxon>
        <taxon>Polyphaga</taxon>
        <taxon>Cucujiformia</taxon>
        <taxon>Chrysomeloidea</taxon>
        <taxon>Cerambycidae</taxon>
        <taxon>Lamiinae</taxon>
        <taxon>Monochamini</taxon>
        <taxon>Molorchus</taxon>
    </lineage>
</organism>
<feature type="repeat" description="FG-GAP" evidence="2">
    <location>
        <begin position="93"/>
        <end position="160"/>
    </location>
</feature>
<dbReference type="EMBL" id="JAPWTJ010003223">
    <property type="protein sequence ID" value="KAJ8960359.1"/>
    <property type="molecule type" value="Genomic_DNA"/>
</dbReference>
<dbReference type="PANTHER" id="PTHR23220:SF122">
    <property type="entry name" value="INTEGRIN ALPHA-PS1"/>
    <property type="match status" value="1"/>
</dbReference>
<accession>A0ABQ9IRJ8</accession>
<evidence type="ECO:0000313" key="5">
    <source>
        <dbReference type="Proteomes" id="UP001162164"/>
    </source>
</evidence>
<keyword evidence="3" id="KW-0675">Receptor</keyword>
<evidence type="ECO:0000256" key="2">
    <source>
        <dbReference type="PROSITE-ProRule" id="PRU00803"/>
    </source>
</evidence>
<comment type="similarity">
    <text evidence="3">Belongs to the integrin alpha chain family.</text>
</comment>
<reference evidence="4" key="1">
    <citation type="journal article" date="2023" name="Insect Mol. Biol.">
        <title>Genome sequencing provides insights into the evolution of gene families encoding plant cell wall-degrading enzymes in longhorned beetles.</title>
        <authorList>
            <person name="Shin N.R."/>
            <person name="Okamura Y."/>
            <person name="Kirsch R."/>
            <person name="Pauchet Y."/>
        </authorList>
    </citation>
    <scope>NUCLEOTIDE SEQUENCE</scope>
    <source>
        <strain evidence="4">MMC_N1</strain>
    </source>
</reference>
<proteinExistence type="inferred from homology"/>
<keyword evidence="1" id="KW-0325">Glycoprotein</keyword>
<dbReference type="InterPro" id="IPR013519">
    <property type="entry name" value="Int_alpha_beta-p"/>
</dbReference>
<sequence length="272" mass="30388">MIKTKQHRECTILTTTPSFWHLCVFKLQNTMSFVKPTTILTGLEFVSSHQNDISYKVTSARFERTRTKVWYVSGAPRDNDLFGNVRIYGSDGIPVAVLAGYEMGSYFGAYLLAVDLNNDNIDDILVGAPMAADIAISAPYEDDGVGAVYIYRGDKMGINRVYSQRLSPLNFSPSFGNVRSFGQGLSRGVDIDGNGHNAWQIDVAFLSLIRWRINGKVSQQVQSLNETDGLMRFYPSPPVVAAFYRTLRTGSSPLRDRYTKYVPVVSSSSRHR</sequence>